<sequence length="413" mass="46068">MNKIIESEAKVTANDFWRHIKRDAGNVKIFSVPSTAAASSVSRVVNCRCGHRQPSPTRETEVVSIAPSGPVQTATQGGKPVSKLKQTLGIKPEESSPFTEKRHGNKILSFVEEDDSTGNKQRAAFFLSGTGLGPETIEIRPINNQPGWRNPRSGMGGGAGTENIGSELVDKGVCGKAKEHFAVGMKDGGARWRREGYDSWNVGAQIRNIPRRASQIWSACEGRTQSREGRERWTLYSFFGRPPVKDAGEARNKTRALTWSERNHEEDVADFPTPAASSLADVKKQHSGLDRRDNICKPLSEENAKAEAWLQEKQQQKPLVKGTTFRDFETMSPIQAYLDVENVKIPTDYDVELVWVMIQRDLESLGVFDEFILDVVVAQARRLSSEVHAFFSLTPHPQRVVYHCLHSDDEKKV</sequence>
<proteinExistence type="predicted"/>
<dbReference type="EMBL" id="QGKX02001621">
    <property type="protein sequence ID" value="KAF3504853.1"/>
    <property type="molecule type" value="Genomic_DNA"/>
</dbReference>
<dbReference type="AlphaFoldDB" id="A0A8S9NUS6"/>
<reference evidence="1" key="1">
    <citation type="submission" date="2019-12" db="EMBL/GenBank/DDBJ databases">
        <title>Genome sequencing and annotation of Brassica cretica.</title>
        <authorList>
            <person name="Studholme D.J."/>
            <person name="Sarris P."/>
        </authorList>
    </citation>
    <scope>NUCLEOTIDE SEQUENCE</scope>
    <source>
        <strain evidence="1">PFS-109/04</strain>
        <tissue evidence="1">Leaf</tissue>
    </source>
</reference>
<dbReference type="Proteomes" id="UP000712600">
    <property type="component" value="Unassembled WGS sequence"/>
</dbReference>
<evidence type="ECO:0000313" key="1">
    <source>
        <dbReference type="EMBL" id="KAF3504853.1"/>
    </source>
</evidence>
<comment type="caution">
    <text evidence="1">The sequence shown here is derived from an EMBL/GenBank/DDBJ whole genome shotgun (WGS) entry which is preliminary data.</text>
</comment>
<name>A0A8S9NUS6_BRACR</name>
<organism evidence="1 2">
    <name type="scientific">Brassica cretica</name>
    <name type="common">Mustard</name>
    <dbReference type="NCBI Taxonomy" id="69181"/>
    <lineage>
        <taxon>Eukaryota</taxon>
        <taxon>Viridiplantae</taxon>
        <taxon>Streptophyta</taxon>
        <taxon>Embryophyta</taxon>
        <taxon>Tracheophyta</taxon>
        <taxon>Spermatophyta</taxon>
        <taxon>Magnoliopsida</taxon>
        <taxon>eudicotyledons</taxon>
        <taxon>Gunneridae</taxon>
        <taxon>Pentapetalae</taxon>
        <taxon>rosids</taxon>
        <taxon>malvids</taxon>
        <taxon>Brassicales</taxon>
        <taxon>Brassicaceae</taxon>
        <taxon>Brassiceae</taxon>
        <taxon>Brassica</taxon>
    </lineage>
</organism>
<gene>
    <name evidence="1" type="ORF">F2Q69_00039701</name>
</gene>
<protein>
    <submittedName>
        <fullName evidence="1">Uncharacterized protein</fullName>
    </submittedName>
</protein>
<evidence type="ECO:0000313" key="2">
    <source>
        <dbReference type="Proteomes" id="UP000712600"/>
    </source>
</evidence>
<accession>A0A8S9NUS6</accession>